<dbReference type="EMBL" id="JACZDF010000007">
    <property type="protein sequence ID" value="MBD9700229.1"/>
    <property type="molecule type" value="Genomic_DNA"/>
</dbReference>
<name>A0ABR9DTH8_9MICO</name>
<dbReference type="Proteomes" id="UP000642107">
    <property type="component" value="Unassembled WGS sequence"/>
</dbReference>
<dbReference type="InterPro" id="IPR029069">
    <property type="entry name" value="HotDog_dom_sf"/>
</dbReference>
<dbReference type="Gene3D" id="3.10.129.10">
    <property type="entry name" value="Hotdog Thioesterase"/>
    <property type="match status" value="1"/>
</dbReference>
<dbReference type="Pfam" id="PF13279">
    <property type="entry name" value="4HBT_2"/>
    <property type="match status" value="1"/>
</dbReference>
<sequence>MFRTIQLALATSRPRRPVPGLDLLDSSVTRMRVNLGDLDLYRHVNNGVYLQMMDVARINYIADLGLMPELDRRGWYPVVANSTMHYRRSLTLGQRFEIHTRTLGWDDRCVFLEQTFHRGGEQIVRGVVAGRFLSRDHTRVAGSDVAAAAGHTEASPALPADIAAWADAFDIRHRPR</sequence>
<keyword evidence="2" id="KW-1185">Reference proteome</keyword>
<dbReference type="PANTHER" id="PTHR12475:SF4">
    <property type="entry name" value="PROTEIN THEM6"/>
    <property type="match status" value="1"/>
</dbReference>
<proteinExistence type="predicted"/>
<gene>
    <name evidence="1" type="ORF">IGS67_12145</name>
</gene>
<comment type="caution">
    <text evidence="1">The sequence shown here is derived from an EMBL/GenBank/DDBJ whole genome shotgun (WGS) entry which is preliminary data.</text>
</comment>
<dbReference type="PANTHER" id="PTHR12475">
    <property type="match status" value="1"/>
</dbReference>
<evidence type="ECO:0000313" key="2">
    <source>
        <dbReference type="Proteomes" id="UP000642107"/>
    </source>
</evidence>
<dbReference type="SUPFAM" id="SSF54637">
    <property type="entry name" value="Thioesterase/thiol ester dehydrase-isomerase"/>
    <property type="match status" value="1"/>
</dbReference>
<dbReference type="CDD" id="cd00586">
    <property type="entry name" value="4HBT"/>
    <property type="match status" value="1"/>
</dbReference>
<reference evidence="1 2" key="1">
    <citation type="submission" date="2020-09" db="EMBL/GenBank/DDBJ databases">
        <title>Flavimobilis rhizosphaerae sp. nov., isolated from rhizosphere soil of Spartina alterniflora.</title>
        <authorList>
            <person name="Hanqin C."/>
        </authorList>
    </citation>
    <scope>NUCLEOTIDE SEQUENCE [LARGE SCALE GENOMIC DNA]</scope>
    <source>
        <strain evidence="1 2">GY 10621</strain>
    </source>
</reference>
<dbReference type="InterPro" id="IPR051490">
    <property type="entry name" value="THEM6_lcsJ_thioesterase"/>
</dbReference>
<dbReference type="RefSeq" id="WP_192281438.1">
    <property type="nucleotide sequence ID" value="NZ_JACZDF010000007.1"/>
</dbReference>
<accession>A0ABR9DTH8</accession>
<protein>
    <submittedName>
        <fullName evidence="1">Acyl-CoA thioesterase</fullName>
    </submittedName>
</protein>
<evidence type="ECO:0000313" key="1">
    <source>
        <dbReference type="EMBL" id="MBD9700229.1"/>
    </source>
</evidence>
<organism evidence="1 2">
    <name type="scientific">Flavimobilis rhizosphaerae</name>
    <dbReference type="NCBI Taxonomy" id="2775421"/>
    <lineage>
        <taxon>Bacteria</taxon>
        <taxon>Bacillati</taxon>
        <taxon>Actinomycetota</taxon>
        <taxon>Actinomycetes</taxon>
        <taxon>Micrococcales</taxon>
        <taxon>Jonesiaceae</taxon>
        <taxon>Flavimobilis</taxon>
    </lineage>
</organism>